<gene>
    <name evidence="1" type="ORF">EI427_11705</name>
</gene>
<dbReference type="PROSITE" id="PS51257">
    <property type="entry name" value="PROKAR_LIPOPROTEIN"/>
    <property type="match status" value="1"/>
</dbReference>
<sequence>MSAKYGLIFISLFTFFISCSTSSDEKSDSEYDDSTFVIEEEDLSTVNSNTLYIEIDSLRNDAFESETLKLDFSTRIVSDLEANGVVLNTDLKKDVLNSISEAKNSVYSNRTFNNEDSMLQYDSDVATLIASLEELSKSVDNFDNYEKPARLLDRIKDTSTRDLMLRGYYNQSAFKWNKLVREYKSKVEKENPSLKIAEVKYFYGQEPLI</sequence>
<keyword evidence="2" id="KW-1185">Reference proteome</keyword>
<accession>A0A3S9P3V0</accession>
<dbReference type="InterPro" id="IPR023353">
    <property type="entry name" value="LemA-like_dom_sf"/>
</dbReference>
<dbReference type="SUPFAM" id="SSF140478">
    <property type="entry name" value="LemA-like"/>
    <property type="match status" value="1"/>
</dbReference>
<name>A0A3S9P3V0_9BACT</name>
<dbReference type="RefSeq" id="WP_126614816.1">
    <property type="nucleotide sequence ID" value="NZ_CP034562.1"/>
</dbReference>
<dbReference type="AlphaFoldDB" id="A0A3S9P3V0"/>
<dbReference type="OrthoDB" id="978599at2"/>
<dbReference type="EMBL" id="CP034562">
    <property type="protein sequence ID" value="AZQ62876.1"/>
    <property type="molecule type" value="Genomic_DNA"/>
</dbReference>
<evidence type="ECO:0000313" key="1">
    <source>
        <dbReference type="EMBL" id="AZQ62876.1"/>
    </source>
</evidence>
<organism evidence="1 2">
    <name type="scientific">Flammeovirga pectinis</name>
    <dbReference type="NCBI Taxonomy" id="2494373"/>
    <lineage>
        <taxon>Bacteria</taxon>
        <taxon>Pseudomonadati</taxon>
        <taxon>Bacteroidota</taxon>
        <taxon>Cytophagia</taxon>
        <taxon>Cytophagales</taxon>
        <taxon>Flammeovirgaceae</taxon>
        <taxon>Flammeovirga</taxon>
    </lineage>
</organism>
<proteinExistence type="predicted"/>
<protein>
    <submittedName>
        <fullName evidence="1">Uncharacterized protein</fullName>
    </submittedName>
</protein>
<dbReference type="Proteomes" id="UP000267268">
    <property type="component" value="Chromosome 1"/>
</dbReference>
<reference evidence="1 2" key="1">
    <citation type="submission" date="2018-12" db="EMBL/GenBank/DDBJ databases">
        <title>Flammeovirga pectinis sp. nov., isolated from the gut of the Korean scallop, Patinopecten yessoensis.</title>
        <authorList>
            <person name="Bae J.-W."/>
            <person name="Jeong Y.-S."/>
            <person name="Kang W."/>
        </authorList>
    </citation>
    <scope>NUCLEOTIDE SEQUENCE [LARGE SCALE GENOMIC DNA]</scope>
    <source>
        <strain evidence="1 2">L12M1</strain>
    </source>
</reference>
<evidence type="ECO:0000313" key="2">
    <source>
        <dbReference type="Proteomes" id="UP000267268"/>
    </source>
</evidence>
<dbReference type="KEGG" id="fll:EI427_11705"/>